<dbReference type="Gene3D" id="3.30.160.170">
    <property type="entry name" value="FlaG-like"/>
    <property type="match status" value="1"/>
</dbReference>
<evidence type="ECO:0000313" key="2">
    <source>
        <dbReference type="EMBL" id="GGF91388.1"/>
    </source>
</evidence>
<proteinExistence type="predicted"/>
<dbReference type="RefSeq" id="WP_188528867.1">
    <property type="nucleotide sequence ID" value="NZ_BMGR01000002.1"/>
</dbReference>
<organism evidence="2 3">
    <name type="scientific">Paenibacillus abyssi</name>
    <dbReference type="NCBI Taxonomy" id="1340531"/>
    <lineage>
        <taxon>Bacteria</taxon>
        <taxon>Bacillati</taxon>
        <taxon>Bacillota</taxon>
        <taxon>Bacilli</taxon>
        <taxon>Bacillales</taxon>
        <taxon>Paenibacillaceae</taxon>
        <taxon>Paenibacillus</taxon>
    </lineage>
</organism>
<dbReference type="SUPFAM" id="SSF160214">
    <property type="entry name" value="FlaG-like"/>
    <property type="match status" value="1"/>
</dbReference>
<feature type="compositionally biased region" description="Polar residues" evidence="1">
    <location>
        <begin position="1"/>
        <end position="23"/>
    </location>
</feature>
<dbReference type="EMBL" id="BMGR01000002">
    <property type="protein sequence ID" value="GGF91388.1"/>
    <property type="molecule type" value="Genomic_DNA"/>
</dbReference>
<keyword evidence="3" id="KW-1185">Reference proteome</keyword>
<dbReference type="AlphaFoldDB" id="A0A917CKP7"/>
<name>A0A917CKP7_9BACL</name>
<evidence type="ECO:0008006" key="4">
    <source>
        <dbReference type="Google" id="ProtNLM"/>
    </source>
</evidence>
<protein>
    <recommendedName>
        <fullName evidence="4">Flagellar biosynthesis protein FlaG</fullName>
    </recommendedName>
</protein>
<evidence type="ECO:0000313" key="3">
    <source>
        <dbReference type="Proteomes" id="UP000644756"/>
    </source>
</evidence>
<comment type="caution">
    <text evidence="2">The sequence shown here is derived from an EMBL/GenBank/DDBJ whole genome shotgun (WGS) entry which is preliminary data.</text>
</comment>
<accession>A0A917CKP7</accession>
<sequence>MDASLPINNLSTPVSSPDWTQPAQPVRAPERKLPSGSDVTSVSSELSNTTALKQTENIGEQINISNQQVLKAIEKAIKAIEGKSTALQFSIHEDTKRIMVKVMNKESGEVIREIPPEKNLDFLVNLWEQAGILMDERR</sequence>
<dbReference type="Pfam" id="PF03646">
    <property type="entry name" value="FlaG"/>
    <property type="match status" value="1"/>
</dbReference>
<dbReference type="PANTHER" id="PTHR37166">
    <property type="entry name" value="PROTEIN FLAG"/>
    <property type="match status" value="1"/>
</dbReference>
<gene>
    <name evidence="2" type="ORF">GCM10010916_05820</name>
</gene>
<dbReference type="InterPro" id="IPR005186">
    <property type="entry name" value="FlaG"/>
</dbReference>
<dbReference type="PANTHER" id="PTHR37166:SF1">
    <property type="entry name" value="PROTEIN FLAG"/>
    <property type="match status" value="1"/>
</dbReference>
<evidence type="ECO:0000256" key="1">
    <source>
        <dbReference type="SAM" id="MobiDB-lite"/>
    </source>
</evidence>
<feature type="compositionally biased region" description="Polar residues" evidence="1">
    <location>
        <begin position="37"/>
        <end position="48"/>
    </location>
</feature>
<reference evidence="2" key="2">
    <citation type="submission" date="2020-09" db="EMBL/GenBank/DDBJ databases">
        <authorList>
            <person name="Sun Q."/>
            <person name="Zhou Y."/>
        </authorList>
    </citation>
    <scope>NUCLEOTIDE SEQUENCE</scope>
    <source>
        <strain evidence="2">CGMCC 1.12987</strain>
    </source>
</reference>
<feature type="region of interest" description="Disordered" evidence="1">
    <location>
        <begin position="1"/>
        <end position="48"/>
    </location>
</feature>
<dbReference type="InterPro" id="IPR035924">
    <property type="entry name" value="FlaG-like_sf"/>
</dbReference>
<dbReference type="Proteomes" id="UP000644756">
    <property type="component" value="Unassembled WGS sequence"/>
</dbReference>
<reference evidence="2" key="1">
    <citation type="journal article" date="2014" name="Int. J. Syst. Evol. Microbiol.">
        <title>Complete genome sequence of Corynebacterium casei LMG S-19264T (=DSM 44701T), isolated from a smear-ripened cheese.</title>
        <authorList>
            <consortium name="US DOE Joint Genome Institute (JGI-PGF)"/>
            <person name="Walter F."/>
            <person name="Albersmeier A."/>
            <person name="Kalinowski J."/>
            <person name="Ruckert C."/>
        </authorList>
    </citation>
    <scope>NUCLEOTIDE SEQUENCE</scope>
    <source>
        <strain evidence="2">CGMCC 1.12987</strain>
    </source>
</reference>